<dbReference type="Pfam" id="PF07980">
    <property type="entry name" value="SusD_RagB"/>
    <property type="match status" value="1"/>
</dbReference>
<feature type="signal peptide" evidence="6">
    <location>
        <begin position="1"/>
        <end position="21"/>
    </location>
</feature>
<comment type="caution">
    <text evidence="9">The sequence shown here is derived from an EMBL/GenBank/DDBJ whole genome shotgun (WGS) entry which is preliminary data.</text>
</comment>
<reference evidence="9 10" key="1">
    <citation type="submission" date="2020-04" db="EMBL/GenBank/DDBJ databases">
        <title>Flammeovirga sp. SR4, a novel species isolated from seawater.</title>
        <authorList>
            <person name="Wang X."/>
        </authorList>
    </citation>
    <scope>NUCLEOTIDE SEQUENCE [LARGE SCALE GENOMIC DNA]</scope>
    <source>
        <strain evidence="9 10">SR4</strain>
    </source>
</reference>
<feature type="chain" id="PRO_5030797397" evidence="6">
    <location>
        <begin position="22"/>
        <end position="540"/>
    </location>
</feature>
<feature type="domain" description="RagB/SusD" evidence="7">
    <location>
        <begin position="392"/>
        <end position="540"/>
    </location>
</feature>
<dbReference type="AlphaFoldDB" id="A0A7X8SJZ1"/>
<dbReference type="InterPro" id="IPR011990">
    <property type="entry name" value="TPR-like_helical_dom_sf"/>
</dbReference>
<evidence type="ECO:0000256" key="5">
    <source>
        <dbReference type="ARBA" id="ARBA00023237"/>
    </source>
</evidence>
<dbReference type="Pfam" id="PF14322">
    <property type="entry name" value="SusD-like_3"/>
    <property type="match status" value="1"/>
</dbReference>
<evidence type="ECO:0000259" key="8">
    <source>
        <dbReference type="Pfam" id="PF14322"/>
    </source>
</evidence>
<evidence type="ECO:0000256" key="3">
    <source>
        <dbReference type="ARBA" id="ARBA00022729"/>
    </source>
</evidence>
<proteinExistence type="inferred from homology"/>
<feature type="domain" description="SusD-like N-terminal" evidence="8">
    <location>
        <begin position="55"/>
        <end position="220"/>
    </location>
</feature>
<evidence type="ECO:0000313" key="9">
    <source>
        <dbReference type="EMBL" id="NLR91650.1"/>
    </source>
</evidence>
<gene>
    <name evidence="9" type="ORF">HGP29_10560</name>
</gene>
<accession>A0A7X8SJZ1</accession>
<evidence type="ECO:0000256" key="6">
    <source>
        <dbReference type="SAM" id="SignalP"/>
    </source>
</evidence>
<sequence>MKKNLLILIALVISISSCTFLDLDPKDEIGRDDYYQNDKQAYLALSGVYASLRDIYDQDFSIWFNVGTDEMLYRRSLFNHELTKMSYNDSDVDLNRIWTRTYRGINRINDLIDNLSERDTIDYLSKADHELMIGEGLTLRALFYFNLVRVWEHVPLRLDHFTDIDGNLDMLNLPNTPAPKVYNQIIADLDKAITLLNDRPKEYGRVSKQIAHGLAARVYLTMAGARIQGGDLGRDYCLQKVIEHTNAVTEFGYHSLLPEYKDVFLNQIQGIRRDVEVMWEVDFTVTEGRDLGGRIGNFNGVQIQLTTGTMPFSIGHAYITPSMHKSTYSADDTRFEWNCANFSFNYRDDNFVAVNIGNELRWFPGKWRRLDRGRDHNGELDGTVETLENGVIIKDRTSINFPILRFSDILLMRAEASYLLYGESGQAKTDIEMVRQRANAGSLSQGLSDANNDFMKLIQDERKRELCFEGHRRFDLVRWGILEETMKEVSQNVRSNKDFRPDNEEHLAFPGERCEEKHVVFPIPTEELQLNYNIKQHPLW</sequence>
<dbReference type="SUPFAM" id="SSF48452">
    <property type="entry name" value="TPR-like"/>
    <property type="match status" value="1"/>
</dbReference>
<name>A0A7X8SJZ1_9BACT</name>
<evidence type="ECO:0000313" key="10">
    <source>
        <dbReference type="Proteomes" id="UP000585050"/>
    </source>
</evidence>
<keyword evidence="5" id="KW-0998">Cell outer membrane</keyword>
<dbReference type="PROSITE" id="PS51257">
    <property type="entry name" value="PROKAR_LIPOPROTEIN"/>
    <property type="match status" value="1"/>
</dbReference>
<dbReference type="EMBL" id="JABAIL010000003">
    <property type="protein sequence ID" value="NLR91650.1"/>
    <property type="molecule type" value="Genomic_DNA"/>
</dbReference>
<dbReference type="InterPro" id="IPR012944">
    <property type="entry name" value="SusD_RagB_dom"/>
</dbReference>
<keyword evidence="10" id="KW-1185">Reference proteome</keyword>
<comment type="subcellular location">
    <subcellularLocation>
        <location evidence="1">Cell outer membrane</location>
    </subcellularLocation>
</comment>
<evidence type="ECO:0000256" key="1">
    <source>
        <dbReference type="ARBA" id="ARBA00004442"/>
    </source>
</evidence>
<evidence type="ECO:0000256" key="4">
    <source>
        <dbReference type="ARBA" id="ARBA00023136"/>
    </source>
</evidence>
<dbReference type="Proteomes" id="UP000585050">
    <property type="component" value="Unassembled WGS sequence"/>
</dbReference>
<keyword evidence="4" id="KW-0472">Membrane</keyword>
<dbReference type="RefSeq" id="WP_168882366.1">
    <property type="nucleotide sequence ID" value="NZ_JABAIL010000003.1"/>
</dbReference>
<evidence type="ECO:0000259" key="7">
    <source>
        <dbReference type="Pfam" id="PF07980"/>
    </source>
</evidence>
<dbReference type="GO" id="GO:0009279">
    <property type="term" value="C:cell outer membrane"/>
    <property type="evidence" value="ECO:0007669"/>
    <property type="project" value="UniProtKB-SubCell"/>
</dbReference>
<comment type="similarity">
    <text evidence="2">Belongs to the SusD family.</text>
</comment>
<evidence type="ECO:0000256" key="2">
    <source>
        <dbReference type="ARBA" id="ARBA00006275"/>
    </source>
</evidence>
<keyword evidence="3 6" id="KW-0732">Signal</keyword>
<protein>
    <submittedName>
        <fullName evidence="9">RagB/SusD family nutrient uptake outer membrane protein</fullName>
    </submittedName>
</protein>
<dbReference type="Gene3D" id="1.25.40.390">
    <property type="match status" value="1"/>
</dbReference>
<dbReference type="InterPro" id="IPR033985">
    <property type="entry name" value="SusD-like_N"/>
</dbReference>
<organism evidence="9 10">
    <name type="scientific">Flammeovirga agarivorans</name>
    <dbReference type="NCBI Taxonomy" id="2726742"/>
    <lineage>
        <taxon>Bacteria</taxon>
        <taxon>Pseudomonadati</taxon>
        <taxon>Bacteroidota</taxon>
        <taxon>Cytophagia</taxon>
        <taxon>Cytophagales</taxon>
        <taxon>Flammeovirgaceae</taxon>
        <taxon>Flammeovirga</taxon>
    </lineage>
</organism>